<name>A0A0V1A9T1_9BILA</name>
<gene>
    <name evidence="1" type="ORF">T12_9056</name>
</gene>
<proteinExistence type="predicted"/>
<accession>A0A0V1A9T1</accession>
<protein>
    <submittedName>
        <fullName evidence="1">Uncharacterized protein</fullName>
    </submittedName>
</protein>
<dbReference type="AlphaFoldDB" id="A0A0V1A9T1"/>
<keyword evidence="2" id="KW-1185">Reference proteome</keyword>
<evidence type="ECO:0000313" key="1">
    <source>
        <dbReference type="EMBL" id="KRY21586.1"/>
    </source>
</evidence>
<reference evidence="1 2" key="1">
    <citation type="submission" date="2015-01" db="EMBL/GenBank/DDBJ databases">
        <title>Evolution of Trichinella species and genotypes.</title>
        <authorList>
            <person name="Korhonen P.K."/>
            <person name="Edoardo P."/>
            <person name="Giuseppe L.R."/>
            <person name="Gasser R.B."/>
        </authorList>
    </citation>
    <scope>NUCLEOTIDE SEQUENCE [LARGE SCALE GENOMIC DNA]</scope>
    <source>
        <strain evidence="1">ISS2496</strain>
    </source>
</reference>
<evidence type="ECO:0000313" key="2">
    <source>
        <dbReference type="Proteomes" id="UP000054783"/>
    </source>
</evidence>
<sequence>MKGVQFRDPLSAALSSDHIAFHSLEQSNSVINKQPKNTTLLLQSQCLCFGTHYSILYAPLVFIAQLTTFAQTRHLKYKI</sequence>
<organism evidence="1 2">
    <name type="scientific">Trichinella patagoniensis</name>
    <dbReference type="NCBI Taxonomy" id="990121"/>
    <lineage>
        <taxon>Eukaryota</taxon>
        <taxon>Metazoa</taxon>
        <taxon>Ecdysozoa</taxon>
        <taxon>Nematoda</taxon>
        <taxon>Enoplea</taxon>
        <taxon>Dorylaimia</taxon>
        <taxon>Trichinellida</taxon>
        <taxon>Trichinellidae</taxon>
        <taxon>Trichinella</taxon>
    </lineage>
</organism>
<dbReference type="Proteomes" id="UP000054783">
    <property type="component" value="Unassembled WGS sequence"/>
</dbReference>
<dbReference type="EMBL" id="JYDQ01000015">
    <property type="protein sequence ID" value="KRY21586.1"/>
    <property type="molecule type" value="Genomic_DNA"/>
</dbReference>
<comment type="caution">
    <text evidence="1">The sequence shown here is derived from an EMBL/GenBank/DDBJ whole genome shotgun (WGS) entry which is preliminary data.</text>
</comment>